<evidence type="ECO:0000259" key="7">
    <source>
        <dbReference type="PROSITE" id="PS50109"/>
    </source>
</evidence>
<dbReference type="Proteomes" id="UP001595616">
    <property type="component" value="Unassembled WGS sequence"/>
</dbReference>
<dbReference type="Gene3D" id="3.30.565.10">
    <property type="entry name" value="Histidine kinase-like ATPase, C-terminal domain"/>
    <property type="match status" value="1"/>
</dbReference>
<dbReference type="EMBL" id="JBHRYQ010000001">
    <property type="protein sequence ID" value="MFC3811322.1"/>
    <property type="molecule type" value="Genomic_DNA"/>
</dbReference>
<evidence type="ECO:0000256" key="5">
    <source>
        <dbReference type="SAM" id="Coils"/>
    </source>
</evidence>
<dbReference type="Pfam" id="PF13424">
    <property type="entry name" value="TPR_12"/>
    <property type="match status" value="1"/>
</dbReference>
<keyword evidence="4" id="KW-0802">TPR repeat</keyword>
<dbReference type="InterPro" id="IPR011990">
    <property type="entry name" value="TPR-like_helical_dom_sf"/>
</dbReference>
<feature type="domain" description="Histidine kinase" evidence="7">
    <location>
        <begin position="438"/>
        <end position="625"/>
    </location>
</feature>
<evidence type="ECO:0000256" key="1">
    <source>
        <dbReference type="ARBA" id="ARBA00022679"/>
    </source>
</evidence>
<gene>
    <name evidence="8" type="ORF">ACFOOI_11720</name>
</gene>
<dbReference type="PANTHER" id="PTHR24421">
    <property type="entry name" value="NITRATE/NITRITE SENSOR PROTEIN NARX-RELATED"/>
    <property type="match status" value="1"/>
</dbReference>
<keyword evidence="9" id="KW-1185">Reference proteome</keyword>
<dbReference type="Pfam" id="PF13181">
    <property type="entry name" value="TPR_8"/>
    <property type="match status" value="2"/>
</dbReference>
<dbReference type="InterPro" id="IPR003594">
    <property type="entry name" value="HATPase_dom"/>
</dbReference>
<dbReference type="SMART" id="SM00028">
    <property type="entry name" value="TPR"/>
    <property type="match status" value="7"/>
</dbReference>
<evidence type="ECO:0000256" key="3">
    <source>
        <dbReference type="ARBA" id="ARBA00023012"/>
    </source>
</evidence>
<dbReference type="PROSITE" id="PS50109">
    <property type="entry name" value="HIS_KIN"/>
    <property type="match status" value="1"/>
</dbReference>
<feature type="repeat" description="TPR" evidence="4">
    <location>
        <begin position="163"/>
        <end position="196"/>
    </location>
</feature>
<protein>
    <submittedName>
        <fullName evidence="8">Tetratricopeptide repeat protein</fullName>
    </submittedName>
</protein>
<dbReference type="RefSeq" id="WP_379838163.1">
    <property type="nucleotide sequence ID" value="NZ_JBHRYQ010000001.1"/>
</dbReference>
<keyword evidence="3" id="KW-0902">Two-component regulatory system</keyword>
<evidence type="ECO:0000256" key="6">
    <source>
        <dbReference type="SAM" id="Phobius"/>
    </source>
</evidence>
<comment type="caution">
    <text evidence="8">The sequence shown here is derived from an EMBL/GenBank/DDBJ whole genome shotgun (WGS) entry which is preliminary data.</text>
</comment>
<feature type="transmembrane region" description="Helical" evidence="6">
    <location>
        <begin position="397"/>
        <end position="416"/>
    </location>
</feature>
<keyword evidence="1" id="KW-0808">Transferase</keyword>
<evidence type="ECO:0000256" key="2">
    <source>
        <dbReference type="ARBA" id="ARBA00022777"/>
    </source>
</evidence>
<sequence length="625" mass="71731">MRKFYLLLSFLYFSVSVFGQIPQTLDSLKIFLKSKPKDSSYVLALNGYANFMVQEGKFDEANKTINQMEVLSDKIGFGTGFYKAENMRGVIEYTKQKPEKAMLHFLKCNDIIAKYKLPKKIFQNSLNNIGIIYGQLGDRENATRFALQLIDFQEKNRLEPLKTSPYDQIGDNLKFYGKYKEALKYYQKSLDIETKYGNEINMAIGENRMGNLKETTGDIKAAKVHFQKALTLSQKVNYKLLEAEVLINLGRMNRLVKNFKEAEKHLLKSVRLSKELESVKTQLQANQGLGTIYFEQNLLEKAHYYFLESFRLSKEISDPDFIYQANNSLVELYEKRGDFKQAFFYQNQAIAAKDSIFKLETAKNTEDLLRKYEAEKKEQQIALLNVKNEKASLQNKGLVASVVFVILLGVLSTLFINNKNKLKRIKESQNIRNKIASDLHDEIGSTLSSILLISDLAKNEEGNSKKMFMKINADSKNVMESMDEIIWSINPSNDSLQEILVRLREFAQPMAISQKMDFVISVDENILNAKLEIEQRRNLYLIIKEAINNLMKYSEAKKASVFISSEKKMLQVVIRDDGKGFTIDSLTSRNGLKNMKERAKDIKADLIIKSSPEKGTKIMLVMPMA</sequence>
<reference evidence="9" key="1">
    <citation type="journal article" date="2019" name="Int. J. Syst. Evol. Microbiol.">
        <title>The Global Catalogue of Microorganisms (GCM) 10K type strain sequencing project: providing services to taxonomists for standard genome sequencing and annotation.</title>
        <authorList>
            <consortium name="The Broad Institute Genomics Platform"/>
            <consortium name="The Broad Institute Genome Sequencing Center for Infectious Disease"/>
            <person name="Wu L."/>
            <person name="Ma J."/>
        </authorList>
    </citation>
    <scope>NUCLEOTIDE SEQUENCE [LARGE SCALE GENOMIC DNA]</scope>
    <source>
        <strain evidence="9">CECT 7956</strain>
    </source>
</reference>
<dbReference type="InterPro" id="IPR036890">
    <property type="entry name" value="HATPase_C_sf"/>
</dbReference>
<dbReference type="CDD" id="cd16917">
    <property type="entry name" value="HATPase_UhpB-NarQ-NarX-like"/>
    <property type="match status" value="1"/>
</dbReference>
<dbReference type="SUPFAM" id="SSF55874">
    <property type="entry name" value="ATPase domain of HSP90 chaperone/DNA topoisomerase II/histidine kinase"/>
    <property type="match status" value="1"/>
</dbReference>
<dbReference type="PANTHER" id="PTHR24421:SF58">
    <property type="entry name" value="SIGNAL TRANSDUCTION HISTIDINE-PROTEIN KINASE_PHOSPHATASE UHPB"/>
    <property type="match status" value="1"/>
</dbReference>
<evidence type="ECO:0000256" key="4">
    <source>
        <dbReference type="PROSITE-ProRule" id="PRU00339"/>
    </source>
</evidence>
<dbReference type="Pfam" id="PF02518">
    <property type="entry name" value="HATPase_c"/>
    <property type="match status" value="1"/>
</dbReference>
<dbReference type="InterPro" id="IPR011712">
    <property type="entry name" value="Sig_transdc_His_kin_sub3_dim/P"/>
</dbReference>
<dbReference type="SUPFAM" id="SSF48452">
    <property type="entry name" value="TPR-like"/>
    <property type="match status" value="3"/>
</dbReference>
<keyword evidence="6" id="KW-0812">Transmembrane</keyword>
<dbReference type="PROSITE" id="PS50005">
    <property type="entry name" value="TPR"/>
    <property type="match status" value="1"/>
</dbReference>
<dbReference type="InterPro" id="IPR005467">
    <property type="entry name" value="His_kinase_dom"/>
</dbReference>
<dbReference type="InterPro" id="IPR019734">
    <property type="entry name" value="TPR_rpt"/>
</dbReference>
<dbReference type="Pfam" id="PF07730">
    <property type="entry name" value="HisKA_3"/>
    <property type="match status" value="1"/>
</dbReference>
<organism evidence="8 9">
    <name type="scientific">Lacihabitans lacunae</name>
    <dbReference type="NCBI Taxonomy" id="1028214"/>
    <lineage>
        <taxon>Bacteria</taxon>
        <taxon>Pseudomonadati</taxon>
        <taxon>Bacteroidota</taxon>
        <taxon>Cytophagia</taxon>
        <taxon>Cytophagales</taxon>
        <taxon>Leadbetterellaceae</taxon>
        <taxon>Lacihabitans</taxon>
    </lineage>
</organism>
<keyword evidence="2" id="KW-0418">Kinase</keyword>
<accession>A0ABV7YWU9</accession>
<keyword evidence="6" id="KW-1133">Transmembrane helix</keyword>
<evidence type="ECO:0000313" key="8">
    <source>
        <dbReference type="EMBL" id="MFC3811322.1"/>
    </source>
</evidence>
<keyword evidence="5" id="KW-0175">Coiled coil</keyword>
<keyword evidence="6" id="KW-0472">Membrane</keyword>
<dbReference type="InterPro" id="IPR050482">
    <property type="entry name" value="Sensor_HK_TwoCompSys"/>
</dbReference>
<name>A0ABV7YWU9_9BACT</name>
<proteinExistence type="predicted"/>
<evidence type="ECO:0000313" key="9">
    <source>
        <dbReference type="Proteomes" id="UP001595616"/>
    </source>
</evidence>
<dbReference type="Gene3D" id="1.20.5.1930">
    <property type="match status" value="1"/>
</dbReference>
<dbReference type="Gene3D" id="1.25.40.10">
    <property type="entry name" value="Tetratricopeptide repeat domain"/>
    <property type="match status" value="2"/>
</dbReference>
<feature type="coiled-coil region" evidence="5">
    <location>
        <begin position="362"/>
        <end position="396"/>
    </location>
</feature>